<dbReference type="GO" id="GO:0042302">
    <property type="term" value="F:structural constituent of cuticle"/>
    <property type="evidence" value="ECO:0007669"/>
    <property type="project" value="UniProtKB-UniRule"/>
</dbReference>
<evidence type="ECO:0000313" key="5">
    <source>
        <dbReference type="EMBL" id="JAS51871.1"/>
    </source>
</evidence>
<organism evidence="5">
    <name type="scientific">Cuerna arida</name>
    <dbReference type="NCBI Taxonomy" id="1464854"/>
    <lineage>
        <taxon>Eukaryota</taxon>
        <taxon>Metazoa</taxon>
        <taxon>Ecdysozoa</taxon>
        <taxon>Arthropoda</taxon>
        <taxon>Hexapoda</taxon>
        <taxon>Insecta</taxon>
        <taxon>Pterygota</taxon>
        <taxon>Neoptera</taxon>
        <taxon>Paraneoptera</taxon>
        <taxon>Hemiptera</taxon>
        <taxon>Auchenorrhyncha</taxon>
        <taxon>Membracoidea</taxon>
        <taxon>Cicadellidae</taxon>
        <taxon>Cicadellinae</taxon>
        <taxon>Proconiini</taxon>
        <taxon>Cuerna</taxon>
    </lineage>
</organism>
<proteinExistence type="predicted"/>
<keyword evidence="1 2" id="KW-0193">Cuticle</keyword>
<keyword evidence="4" id="KW-0812">Transmembrane</keyword>
<sequence>LSRAQYIDGDWLSEDSLCLLPGYRHKMQVSRYSSLVVVVVATTVALVYSAPQKAPQEAPTGDPPGPSETEAPMPYMYDYKVEEAESELYHGKEEKGDESGRVEGKYYVWLPDKRLMTVTYYVDGDSGFVPTITFEDNANPIGSRR</sequence>
<dbReference type="PROSITE" id="PS51155">
    <property type="entry name" value="CHIT_BIND_RR_2"/>
    <property type="match status" value="1"/>
</dbReference>
<gene>
    <name evidence="5" type="ORF">g.22211</name>
</gene>
<dbReference type="GO" id="GO:0031012">
    <property type="term" value="C:extracellular matrix"/>
    <property type="evidence" value="ECO:0007669"/>
    <property type="project" value="TreeGrafter"/>
</dbReference>
<evidence type="ECO:0000256" key="4">
    <source>
        <dbReference type="SAM" id="Phobius"/>
    </source>
</evidence>
<dbReference type="InterPro" id="IPR000618">
    <property type="entry name" value="Insect_cuticle"/>
</dbReference>
<accession>A0A1B6FNZ6</accession>
<evidence type="ECO:0008006" key="6">
    <source>
        <dbReference type="Google" id="ProtNLM"/>
    </source>
</evidence>
<feature type="region of interest" description="Disordered" evidence="3">
    <location>
        <begin position="51"/>
        <end position="72"/>
    </location>
</feature>
<dbReference type="EMBL" id="GECZ01017898">
    <property type="protein sequence ID" value="JAS51871.1"/>
    <property type="molecule type" value="Transcribed_RNA"/>
</dbReference>
<evidence type="ECO:0000256" key="3">
    <source>
        <dbReference type="SAM" id="MobiDB-lite"/>
    </source>
</evidence>
<evidence type="ECO:0000256" key="1">
    <source>
        <dbReference type="ARBA" id="ARBA00022460"/>
    </source>
</evidence>
<name>A0A1B6FNZ6_9HEMI</name>
<dbReference type="Pfam" id="PF00379">
    <property type="entry name" value="Chitin_bind_4"/>
    <property type="match status" value="1"/>
</dbReference>
<feature type="transmembrane region" description="Helical" evidence="4">
    <location>
        <begin position="32"/>
        <end position="50"/>
    </location>
</feature>
<dbReference type="GO" id="GO:0005615">
    <property type="term" value="C:extracellular space"/>
    <property type="evidence" value="ECO:0007669"/>
    <property type="project" value="TreeGrafter"/>
</dbReference>
<dbReference type="InterPro" id="IPR051217">
    <property type="entry name" value="Insect_Cuticle_Struc_Prot"/>
</dbReference>
<protein>
    <recommendedName>
        <fullName evidence="6">Pro-resilin</fullName>
    </recommendedName>
</protein>
<dbReference type="PANTHER" id="PTHR12236">
    <property type="entry name" value="STRUCTURAL CONTITUENT OF CUTICLE"/>
    <property type="match status" value="1"/>
</dbReference>
<feature type="non-terminal residue" evidence="5">
    <location>
        <position position="1"/>
    </location>
</feature>
<dbReference type="PANTHER" id="PTHR12236:SF98">
    <property type="entry name" value="CUTICULAR PROTEIN 56F"/>
    <property type="match status" value="1"/>
</dbReference>
<evidence type="ECO:0000256" key="2">
    <source>
        <dbReference type="PROSITE-ProRule" id="PRU00497"/>
    </source>
</evidence>
<keyword evidence="4" id="KW-1133">Transmembrane helix</keyword>
<dbReference type="AlphaFoldDB" id="A0A1B6FNZ6"/>
<reference evidence="5" key="1">
    <citation type="submission" date="2015-11" db="EMBL/GenBank/DDBJ databases">
        <title>De novo transcriptome assembly of four potential Pierce s Disease insect vectors from Arizona vineyards.</title>
        <authorList>
            <person name="Tassone E.E."/>
        </authorList>
    </citation>
    <scope>NUCLEOTIDE SEQUENCE</scope>
</reference>
<keyword evidence="4" id="KW-0472">Membrane</keyword>